<keyword evidence="1" id="KW-0732">Signal</keyword>
<evidence type="ECO:0000313" key="8">
    <source>
        <dbReference type="Proteomes" id="UP001214017"/>
    </source>
</evidence>
<evidence type="ECO:0000313" key="3">
    <source>
        <dbReference type="EMBL" id="MDC7959225.1"/>
    </source>
</evidence>
<dbReference type="AlphaFoldDB" id="A0A139LH12"/>
<evidence type="ECO:0000313" key="7">
    <source>
        <dbReference type="Proteomes" id="UP000183670"/>
    </source>
</evidence>
<reference evidence="6" key="1">
    <citation type="submission" date="2016-10" db="EMBL/GenBank/DDBJ databases">
        <authorList>
            <person name="Varghese N."/>
            <person name="Submissions S."/>
        </authorList>
    </citation>
    <scope>NUCLEOTIDE SEQUENCE [LARGE SCALE GENOMIC DNA]</scope>
    <source>
        <strain evidence="6">NLAE-zl-C57</strain>
    </source>
</reference>
<feature type="chain" id="PRO_5014531305" evidence="1">
    <location>
        <begin position="20"/>
        <end position="249"/>
    </location>
</feature>
<dbReference type="PATRIC" id="fig|28116.10.peg.874"/>
<dbReference type="GeneID" id="29453117"/>
<dbReference type="KEGG" id="boa:Bovatus_04761"/>
<dbReference type="Proteomes" id="UP000183670">
    <property type="component" value="Unassembled WGS sequence"/>
</dbReference>
<sequence>MKRLISLLLLFCIGLPLLAQQQRPAQTPKRDQKKKEVAEIDTIPLYNGTYVGVDLYGIGSKLLGGDFMSSEVSVAVNLKNKFIPTIEFGMGGTDTWSETGIHYKSKMAPFFRIGVDYNTMAKKKEKNSYLYAGLRYAFSSFKYDVSTMPADDPIWGDVIGNPSLEDGYWGGSVPFSHLGMKGSVQWLEIVLGVKVRIYKNFNMGWSVRMKYKTKASTGEYGDPWYVPGYGKFKSNNMGITYSLIYKLPL</sequence>
<gene>
    <name evidence="2" type="ORF">PO240_13655</name>
    <name evidence="3" type="ORF">PQ628_13515</name>
    <name evidence="4" type="ORF">SAMN05192581_100753</name>
    <name evidence="5" type="ORF">SAMN05192582_1002125</name>
</gene>
<feature type="signal peptide" evidence="1">
    <location>
        <begin position="1"/>
        <end position="19"/>
    </location>
</feature>
<dbReference type="Pfam" id="PF19515">
    <property type="entry name" value="DUF6048"/>
    <property type="match status" value="1"/>
</dbReference>
<evidence type="ECO:0000313" key="5">
    <source>
        <dbReference type="EMBL" id="SDH18487.1"/>
    </source>
</evidence>
<evidence type="ECO:0000256" key="1">
    <source>
        <dbReference type="SAM" id="SignalP"/>
    </source>
</evidence>
<evidence type="ECO:0000313" key="2">
    <source>
        <dbReference type="EMBL" id="MDC2408920.1"/>
    </source>
</evidence>
<dbReference type="EMBL" id="JAQQPO010000015">
    <property type="protein sequence ID" value="MDC7959225.1"/>
    <property type="molecule type" value="Genomic_DNA"/>
</dbReference>
<dbReference type="Proteomes" id="UP001214017">
    <property type="component" value="Unassembled WGS sequence"/>
</dbReference>
<accession>A0A139LH12</accession>
<proteinExistence type="predicted"/>
<protein>
    <submittedName>
        <fullName evidence="2">DUF6048 family protein</fullName>
    </submittedName>
</protein>
<dbReference type="Proteomes" id="UP000181870">
    <property type="component" value="Unassembled WGS sequence"/>
</dbReference>
<evidence type="ECO:0000313" key="6">
    <source>
        <dbReference type="Proteomes" id="UP000181870"/>
    </source>
</evidence>
<evidence type="ECO:0000313" key="4">
    <source>
        <dbReference type="EMBL" id="SDB76231.1"/>
    </source>
</evidence>
<reference evidence="4 7" key="2">
    <citation type="submission" date="2016-10" db="EMBL/GenBank/DDBJ databases">
        <authorList>
            <person name="de Groot N.N."/>
        </authorList>
    </citation>
    <scope>NUCLEOTIDE SEQUENCE [LARGE SCALE GENOMIC DNA]</scope>
    <source>
        <strain evidence="4 7">NLAE-zl-C500</strain>
        <strain evidence="5">NLAE-zl-C57</strain>
    </source>
</reference>
<dbReference type="InterPro" id="IPR046111">
    <property type="entry name" value="DUF6048"/>
</dbReference>
<dbReference type="Proteomes" id="UP001215078">
    <property type="component" value="Unassembled WGS sequence"/>
</dbReference>
<dbReference type="RefSeq" id="WP_004302039.1">
    <property type="nucleotide sequence ID" value="NZ_BAABYJ010000001.1"/>
</dbReference>
<reference evidence="2" key="3">
    <citation type="submission" date="2022-10" db="EMBL/GenBank/DDBJ databases">
        <title>Human gut microbiome strain richness.</title>
        <authorList>
            <person name="Chen-Liaw A."/>
        </authorList>
    </citation>
    <scope>NUCLEOTIDE SEQUENCE</scope>
    <source>
        <strain evidence="2">F7_m1001271B151109d0_201107</strain>
        <strain evidence="3">RTP21484st1_H8_RTP21484_190118</strain>
    </source>
</reference>
<dbReference type="EMBL" id="FMYE01000007">
    <property type="protein sequence ID" value="SDB76231.1"/>
    <property type="molecule type" value="Genomic_DNA"/>
</dbReference>
<name>A0A139LH12_BACOV</name>
<dbReference type="EMBL" id="FNDO01000002">
    <property type="protein sequence ID" value="SDH18487.1"/>
    <property type="molecule type" value="Genomic_DNA"/>
</dbReference>
<organism evidence="2 8">
    <name type="scientific">Bacteroides ovatus</name>
    <dbReference type="NCBI Taxonomy" id="28116"/>
    <lineage>
        <taxon>Bacteria</taxon>
        <taxon>Pseudomonadati</taxon>
        <taxon>Bacteroidota</taxon>
        <taxon>Bacteroidia</taxon>
        <taxon>Bacteroidales</taxon>
        <taxon>Bacteroidaceae</taxon>
        <taxon>Bacteroides</taxon>
    </lineage>
</organism>
<dbReference type="STRING" id="28116.Bovatus_04761"/>
<dbReference type="EMBL" id="JAQNWR010000009">
    <property type="protein sequence ID" value="MDC2408920.1"/>
    <property type="molecule type" value="Genomic_DNA"/>
</dbReference>